<proteinExistence type="predicted"/>
<dbReference type="EMBL" id="KR296691">
    <property type="protein sequence ID" value="AKJ73914.1"/>
    <property type="molecule type" value="Genomic_DNA"/>
</dbReference>
<dbReference type="Proteomes" id="UP000202449">
    <property type="component" value="Segment"/>
</dbReference>
<accession>A0A0N7C9W4</accession>
<gene>
    <name evidence="1" type="ORF">SP37_47</name>
</gene>
<dbReference type="RefSeq" id="YP_009221413.1">
    <property type="nucleotide sequence ID" value="NC_029045.1"/>
</dbReference>
<dbReference type="GeneID" id="26684461"/>
<evidence type="ECO:0000313" key="2">
    <source>
        <dbReference type="Proteomes" id="UP000202449"/>
    </source>
</evidence>
<sequence>MNVEASLFDPVLATLRLTSVRSGRESWEYYEMKVSVYKKPPQFVYDASLMQFAAQPYTPPVTLTRQRHRWTARMFRP</sequence>
<keyword evidence="2" id="KW-1185">Reference proteome</keyword>
<name>A0A0N7C9W4_9CAUD</name>
<protein>
    <submittedName>
        <fullName evidence="1">Minor capsid protein</fullName>
    </submittedName>
</protein>
<organism evidence="1 2">
    <name type="scientific">Salmonella phage 37</name>
    <dbReference type="NCBI Taxonomy" id="1654890"/>
    <lineage>
        <taxon>Viruses</taxon>
        <taxon>Duplodnaviria</taxon>
        <taxon>Heunggongvirae</taxon>
        <taxon>Uroviricota</taxon>
        <taxon>Caudoviricetes</taxon>
        <taxon>Casjensviridae</taxon>
        <taxon>Chivirus</taxon>
        <taxon>Chivirus cv37</taxon>
    </lineage>
</organism>
<evidence type="ECO:0000313" key="1">
    <source>
        <dbReference type="EMBL" id="AKJ73914.1"/>
    </source>
</evidence>
<reference evidence="1 2" key="1">
    <citation type="journal article" date="2016" name="Virus Genes">
        <title>Genomic characterization of Salmonella bacteriophages isolated from India.</title>
        <authorList>
            <person name="Karpe Y.A."/>
            <person name="Kanade G.D."/>
            <person name="Pingale K.D."/>
            <person name="Arankalle V.A."/>
            <person name="Banerjee K."/>
        </authorList>
    </citation>
    <scope>NUCLEOTIDE SEQUENCE [LARGE SCALE GENOMIC DNA]</scope>
</reference>
<dbReference type="KEGG" id="vg:26684461"/>